<feature type="region of interest" description="Disordered" evidence="5">
    <location>
        <begin position="111"/>
        <end position="139"/>
    </location>
</feature>
<dbReference type="InterPro" id="IPR008990">
    <property type="entry name" value="Elect_transpt_acc-like_dom_sf"/>
</dbReference>
<organism evidence="7 8">
    <name type="scientific">Quillaja saponaria</name>
    <name type="common">Soap bark tree</name>
    <dbReference type="NCBI Taxonomy" id="32244"/>
    <lineage>
        <taxon>Eukaryota</taxon>
        <taxon>Viridiplantae</taxon>
        <taxon>Streptophyta</taxon>
        <taxon>Embryophyta</taxon>
        <taxon>Tracheophyta</taxon>
        <taxon>Spermatophyta</taxon>
        <taxon>Magnoliopsida</taxon>
        <taxon>eudicotyledons</taxon>
        <taxon>Gunneridae</taxon>
        <taxon>Pentapetalae</taxon>
        <taxon>rosids</taxon>
        <taxon>fabids</taxon>
        <taxon>Fabales</taxon>
        <taxon>Quillajaceae</taxon>
        <taxon>Quillaja</taxon>
    </lineage>
</organism>
<sequence>MTISATTTLTAALVSLHRPNPLIVSSSSSFCCSSPFSSVDNTVGASSNCTLMVMKLKTQMRMIAVASAKLSPSSVFSVSRRWYCPTPRRRTRNITCEVAFKSSSDFQTSSSTSAAVDVNDVSSSPPTSPQEENDDEAKIGSRVRVKVPLKVYHVPKVPEVDLTGMEGQLKQYVAIWKAIGSQGRHWSLHLRNPFSIRWRMVLSLNKETRTITCRELSVGLLKDKAEGAKLP</sequence>
<dbReference type="Pfam" id="PF02941">
    <property type="entry name" value="FeThRed_A"/>
    <property type="match status" value="1"/>
</dbReference>
<comment type="subunit">
    <text evidence="2">Heterodimer of subunit A (variable subunit) and subunit B (catalytic subunit). Heterodimeric FTR forms a complex with ferredoxin and thioredoxin.</text>
</comment>
<evidence type="ECO:0000256" key="3">
    <source>
        <dbReference type="ARBA" id="ARBA00034474"/>
    </source>
</evidence>
<dbReference type="GO" id="GO:0015979">
    <property type="term" value="P:photosynthesis"/>
    <property type="evidence" value="ECO:0007669"/>
    <property type="project" value="InterPro"/>
</dbReference>
<evidence type="ECO:0000256" key="1">
    <source>
        <dbReference type="ARBA" id="ARBA00023002"/>
    </source>
</evidence>
<dbReference type="InterPro" id="IPR004207">
    <property type="entry name" value="Fd_thioredoxin_Rdtase_alpha"/>
</dbReference>
<comment type="similarity">
    <text evidence="4">Belongs to the ferredoxin thioredoxin reductase alpha subunit family.</text>
</comment>
<proteinExistence type="inferred from homology"/>
<comment type="function">
    <text evidence="3">Variable subunit of the ferredoxin-thioredoxin reductase (FTR), which catalyzes the two-electron reduction of thioredoxins by the electrons provided by reduced ferredoxin.</text>
</comment>
<evidence type="ECO:0000256" key="4">
    <source>
        <dbReference type="ARBA" id="ARBA00034490"/>
    </source>
</evidence>
<dbReference type="SUPFAM" id="SSF50090">
    <property type="entry name" value="Electron transport accessory proteins"/>
    <property type="match status" value="1"/>
</dbReference>
<dbReference type="InterPro" id="IPR044166">
    <property type="entry name" value="FTRV"/>
</dbReference>
<keyword evidence="8" id="KW-1185">Reference proteome</keyword>
<comment type="caution">
    <text evidence="7">The sequence shown here is derived from an EMBL/GenBank/DDBJ whole genome shotgun (WGS) entry which is preliminary data.</text>
</comment>
<protein>
    <submittedName>
        <fullName evidence="7">Ferredoxin-thioredoxin reductase, variable chain</fullName>
    </submittedName>
</protein>
<evidence type="ECO:0000313" key="7">
    <source>
        <dbReference type="EMBL" id="KAJ7954655.1"/>
    </source>
</evidence>
<dbReference type="Gene3D" id="2.30.30.50">
    <property type="match status" value="1"/>
</dbReference>
<evidence type="ECO:0000259" key="6">
    <source>
        <dbReference type="Pfam" id="PF02941"/>
    </source>
</evidence>
<reference evidence="7" key="1">
    <citation type="journal article" date="2023" name="Science">
        <title>Elucidation of the pathway for biosynthesis of saponin adjuvants from the soapbark tree.</title>
        <authorList>
            <person name="Reed J."/>
            <person name="Orme A."/>
            <person name="El-Demerdash A."/>
            <person name="Owen C."/>
            <person name="Martin L.B.B."/>
            <person name="Misra R.C."/>
            <person name="Kikuchi S."/>
            <person name="Rejzek M."/>
            <person name="Martin A.C."/>
            <person name="Harkess A."/>
            <person name="Leebens-Mack J."/>
            <person name="Louveau T."/>
            <person name="Stephenson M.J."/>
            <person name="Osbourn A."/>
        </authorList>
    </citation>
    <scope>NUCLEOTIDE SEQUENCE</scope>
    <source>
        <strain evidence="7">S10</strain>
    </source>
</reference>
<evidence type="ECO:0000256" key="5">
    <source>
        <dbReference type="SAM" id="MobiDB-lite"/>
    </source>
</evidence>
<keyword evidence="1" id="KW-0560">Oxidoreductase</keyword>
<accession>A0AAD7LCB1</accession>
<gene>
    <name evidence="7" type="ORF">O6P43_026208</name>
</gene>
<dbReference type="EMBL" id="JARAOO010000010">
    <property type="protein sequence ID" value="KAJ7954655.1"/>
    <property type="molecule type" value="Genomic_DNA"/>
</dbReference>
<dbReference type="GO" id="GO:0016491">
    <property type="term" value="F:oxidoreductase activity"/>
    <property type="evidence" value="ECO:0007669"/>
    <property type="project" value="UniProtKB-KW"/>
</dbReference>
<dbReference type="Proteomes" id="UP001163823">
    <property type="component" value="Chromosome 10"/>
</dbReference>
<evidence type="ECO:0000256" key="2">
    <source>
        <dbReference type="ARBA" id="ARBA00026011"/>
    </source>
</evidence>
<dbReference type="KEGG" id="qsa:O6P43_026208"/>
<name>A0AAD7LCB1_QUISA</name>
<feature type="domain" description="Ferredoxin thioredoxin reductase alpha chain" evidence="6">
    <location>
        <begin position="139"/>
        <end position="177"/>
    </location>
</feature>
<dbReference type="PANTHER" id="PTHR46937">
    <property type="entry name" value="FERREDOXIN-THIOREDOXIN REDUCTASE, VARIABLE CHAIN"/>
    <property type="match status" value="1"/>
</dbReference>
<dbReference type="PANTHER" id="PTHR46937:SF4">
    <property type="entry name" value="FERREDOXIN-THIOREDOXIN REDUCTASE SUBUNIT A1, CHLOROPLASTIC"/>
    <property type="match status" value="1"/>
</dbReference>
<evidence type="ECO:0000313" key="8">
    <source>
        <dbReference type="Proteomes" id="UP001163823"/>
    </source>
</evidence>
<dbReference type="AlphaFoldDB" id="A0AAD7LCB1"/>
<feature type="compositionally biased region" description="Low complexity" evidence="5">
    <location>
        <begin position="111"/>
        <end position="125"/>
    </location>
</feature>